<feature type="compositionally biased region" description="Basic and acidic residues" evidence="1">
    <location>
        <begin position="13"/>
        <end position="31"/>
    </location>
</feature>
<organism evidence="3 4">
    <name type="scientific">Mycena albidolilacea</name>
    <dbReference type="NCBI Taxonomy" id="1033008"/>
    <lineage>
        <taxon>Eukaryota</taxon>
        <taxon>Fungi</taxon>
        <taxon>Dikarya</taxon>
        <taxon>Basidiomycota</taxon>
        <taxon>Agaricomycotina</taxon>
        <taxon>Agaricomycetes</taxon>
        <taxon>Agaricomycetidae</taxon>
        <taxon>Agaricales</taxon>
        <taxon>Marasmiineae</taxon>
        <taxon>Mycenaceae</taxon>
        <taxon>Mycena</taxon>
    </lineage>
</organism>
<dbReference type="EMBL" id="JARIHO010000086">
    <property type="protein sequence ID" value="KAJ7307895.1"/>
    <property type="molecule type" value="Genomic_DNA"/>
</dbReference>
<feature type="region of interest" description="Disordered" evidence="1">
    <location>
        <begin position="1"/>
        <end position="52"/>
    </location>
</feature>
<feature type="domain" description="CxC2-like cysteine cluster KDZ transposase-associated" evidence="2">
    <location>
        <begin position="159"/>
        <end position="267"/>
    </location>
</feature>
<gene>
    <name evidence="3" type="ORF">DFH08DRAFT_719965</name>
</gene>
<evidence type="ECO:0000259" key="2">
    <source>
        <dbReference type="Pfam" id="PF18803"/>
    </source>
</evidence>
<feature type="compositionally biased region" description="Acidic residues" evidence="1">
    <location>
        <begin position="42"/>
        <end position="51"/>
    </location>
</feature>
<dbReference type="PANTHER" id="PTHR33096">
    <property type="entry name" value="CXC2 DOMAIN-CONTAINING PROTEIN"/>
    <property type="match status" value="1"/>
</dbReference>
<protein>
    <recommendedName>
        <fullName evidence="2">CxC2-like cysteine cluster KDZ transposase-associated domain-containing protein</fullName>
    </recommendedName>
</protein>
<dbReference type="InterPro" id="IPR041457">
    <property type="entry name" value="CxC2_KDZ-assoc"/>
</dbReference>
<dbReference type="AlphaFoldDB" id="A0AAD7EBH7"/>
<evidence type="ECO:0000256" key="1">
    <source>
        <dbReference type="SAM" id="MobiDB-lite"/>
    </source>
</evidence>
<keyword evidence="4" id="KW-1185">Reference proteome</keyword>
<proteinExistence type="predicted"/>
<feature type="region of interest" description="Disordered" evidence="1">
    <location>
        <begin position="1020"/>
        <end position="1055"/>
    </location>
</feature>
<feature type="compositionally biased region" description="Basic residues" evidence="1">
    <location>
        <begin position="891"/>
        <end position="904"/>
    </location>
</feature>
<feature type="compositionally biased region" description="Polar residues" evidence="1">
    <location>
        <begin position="1"/>
        <end position="12"/>
    </location>
</feature>
<evidence type="ECO:0000313" key="3">
    <source>
        <dbReference type="EMBL" id="KAJ7307895.1"/>
    </source>
</evidence>
<feature type="compositionally biased region" description="Acidic residues" evidence="1">
    <location>
        <begin position="1028"/>
        <end position="1047"/>
    </location>
</feature>
<dbReference type="InterPro" id="IPR040521">
    <property type="entry name" value="KDZ"/>
</dbReference>
<accession>A0AAD7EBH7</accession>
<evidence type="ECO:0000313" key="4">
    <source>
        <dbReference type="Proteomes" id="UP001218218"/>
    </source>
</evidence>
<dbReference type="PANTHER" id="PTHR33096:SF1">
    <property type="entry name" value="CXC1-LIKE CYSTEINE CLUSTER ASSOCIATED WITH KDZ TRANSPOSASES DOMAIN-CONTAINING PROTEIN"/>
    <property type="match status" value="1"/>
</dbReference>
<dbReference type="CDD" id="cd19757">
    <property type="entry name" value="Bbox1"/>
    <property type="match status" value="1"/>
</dbReference>
<feature type="region of interest" description="Disordered" evidence="1">
    <location>
        <begin position="881"/>
        <end position="905"/>
    </location>
</feature>
<dbReference type="Pfam" id="PF18803">
    <property type="entry name" value="CxC2"/>
    <property type="match status" value="1"/>
</dbReference>
<comment type="caution">
    <text evidence="3">The sequence shown here is derived from an EMBL/GenBank/DDBJ whole genome shotgun (WGS) entry which is preliminary data.</text>
</comment>
<dbReference type="Proteomes" id="UP001218218">
    <property type="component" value="Unassembled WGS sequence"/>
</dbReference>
<name>A0AAD7EBH7_9AGAR</name>
<dbReference type="Pfam" id="PF18758">
    <property type="entry name" value="KDZ"/>
    <property type="match status" value="1"/>
</dbReference>
<sequence length="1067" mass="121862">MQQARSVVTVSTIDERPPAVHPDLRREREPIYESYNAADHGGDDEEEEEEGRDLRESVCAAQYLYFGEVNVFKDNPLGQWVQDHRQQYLEELLRFEGRGDHALDTECRRCGKGVPEYRCCNCLGGGELMCKDCIVAAHRQMPFHSIQKWKGSSFKRKTLKALGLRIQLGHWNTADTVCSVPEPAPNDDFVIVNNTGVHPVHLDYCGCGQGGLHIVQLLRAQLWAATTTRPRTAATFSVLRRYHLLSFESKCAALEFYQSLARKTDNLHYKKDKDRYREFVRMTRQWWDVRMLKRGGRGHELNGIANTKPGECALLCPACPQPERNLPLGWQDAPEEKQFLYALFVALDANFRLKRKDVSTEEKDPGLGNGRAFFCEVVRYMAHVKKHWNLKQERSHCVAHDAVEKPDREARGTASSGIGAVDCARHNMKRPNAVGDLQLGERYINMDYMFWCSIAGSALLHFFVSYDIACQWHINIWRRLLHYGDPALTIDGTNKYLTFLVPKFHLPAHIEACNLKFSFHLTRDVGQTDGEAPERGWADANPLARSTKEMGPGFRRDTLDDHFNDWNHKKIIALGYTMRRKVEKAVPEMVKTRETLEDMAESLGSDVVKEWTVMAEKWEADVTAPNPFETIRKDQHLANVRAELATEAAEREKAGTEDAGAVKGDMHITELLSMGLQLEELQRVLAFDIAATGLHPTDGQRRAMIERTSKLRRKIVAWVDVQTKFFPALANLREREDRERAARASESQAVPGVKVSDMALWLPSAIVASPAETREVVVQPAVLQHEYRLRVGQASEALHEIRRLLLVRTHLYKLKDTHSRGVRANMRSGDKIAALNEQVKRGAAQYRAARRALESLGRVLRRDEWSWTLLELREDDIRGLPQAQFHDPERKKKKPKRARTKKTPPRPLSWIWVTRGERWEAGDDAAMNEAVRIEWAKTRARAMRWAEEVDLLEEEMRRVLQFLQWRAGWWTAKIGQRELPEGPQCEGETAYALRQAKIQTKLADEFTEEWKGLAELISRGRAGKEVDGAEESDEEAEESASDDEDEPIPALPARPLKSTYVDEVLAM</sequence>
<reference evidence="3" key="1">
    <citation type="submission" date="2023-03" db="EMBL/GenBank/DDBJ databases">
        <title>Massive genome expansion in bonnet fungi (Mycena s.s.) driven by repeated elements and novel gene families across ecological guilds.</title>
        <authorList>
            <consortium name="Lawrence Berkeley National Laboratory"/>
            <person name="Harder C.B."/>
            <person name="Miyauchi S."/>
            <person name="Viragh M."/>
            <person name="Kuo A."/>
            <person name="Thoen E."/>
            <person name="Andreopoulos B."/>
            <person name="Lu D."/>
            <person name="Skrede I."/>
            <person name="Drula E."/>
            <person name="Henrissat B."/>
            <person name="Morin E."/>
            <person name="Kohler A."/>
            <person name="Barry K."/>
            <person name="LaButti K."/>
            <person name="Morin E."/>
            <person name="Salamov A."/>
            <person name="Lipzen A."/>
            <person name="Mereny Z."/>
            <person name="Hegedus B."/>
            <person name="Baldrian P."/>
            <person name="Stursova M."/>
            <person name="Weitz H."/>
            <person name="Taylor A."/>
            <person name="Grigoriev I.V."/>
            <person name="Nagy L.G."/>
            <person name="Martin F."/>
            <person name="Kauserud H."/>
        </authorList>
    </citation>
    <scope>NUCLEOTIDE SEQUENCE</scope>
    <source>
        <strain evidence="3">CBHHK002</strain>
    </source>
</reference>